<evidence type="ECO:0000256" key="1">
    <source>
        <dbReference type="ARBA" id="ARBA00022801"/>
    </source>
</evidence>
<dbReference type="Pfam" id="PF07470">
    <property type="entry name" value="Glyco_hydro_88"/>
    <property type="match status" value="1"/>
</dbReference>
<evidence type="ECO:0000313" key="2">
    <source>
        <dbReference type="EMBL" id="TCK89150.1"/>
    </source>
</evidence>
<reference evidence="2 3" key="1">
    <citation type="submission" date="2019-03" db="EMBL/GenBank/DDBJ databases">
        <title>Genomic Encyclopedia of Type Strains, Phase IV (KMG-IV): sequencing the most valuable type-strain genomes for metagenomic binning, comparative biology and taxonomic classification.</title>
        <authorList>
            <person name="Goeker M."/>
        </authorList>
    </citation>
    <scope>NUCLEOTIDE SEQUENCE [LARGE SCALE GENOMIC DNA]</scope>
    <source>
        <strain evidence="2 3">DSM 24176</strain>
    </source>
</reference>
<dbReference type="Proteomes" id="UP000294545">
    <property type="component" value="Unassembled WGS sequence"/>
</dbReference>
<keyword evidence="3" id="KW-1185">Reference proteome</keyword>
<evidence type="ECO:0000313" key="3">
    <source>
        <dbReference type="Proteomes" id="UP000294545"/>
    </source>
</evidence>
<keyword evidence="1 2" id="KW-0378">Hydrolase</keyword>
<protein>
    <submittedName>
        <fullName evidence="2">Unsaturated rhamnogalacturonyl hydrolase</fullName>
    </submittedName>
</protein>
<dbReference type="GO" id="GO:0005975">
    <property type="term" value="P:carbohydrate metabolic process"/>
    <property type="evidence" value="ECO:0007669"/>
    <property type="project" value="InterPro"/>
</dbReference>
<accession>A0A4R1MCA4</accession>
<dbReference type="AlphaFoldDB" id="A0A4R1MCA4"/>
<comment type="caution">
    <text evidence="2">The sequence shown here is derived from an EMBL/GenBank/DDBJ whole genome shotgun (WGS) entry which is preliminary data.</text>
</comment>
<dbReference type="InterPro" id="IPR010905">
    <property type="entry name" value="Glyco_hydro_88"/>
</dbReference>
<dbReference type="InterPro" id="IPR012341">
    <property type="entry name" value="6hp_glycosidase-like_sf"/>
</dbReference>
<dbReference type="RefSeq" id="WP_243117056.1">
    <property type="nucleotide sequence ID" value="NZ_SMGQ01000016.1"/>
</dbReference>
<dbReference type="PANTHER" id="PTHR33886">
    <property type="entry name" value="UNSATURATED RHAMNOGALACTURONAN HYDROLASE (EUROFUNG)"/>
    <property type="match status" value="1"/>
</dbReference>
<dbReference type="Gene3D" id="1.50.10.10">
    <property type="match status" value="1"/>
</dbReference>
<gene>
    <name evidence="2" type="ORF">EDC19_2568</name>
</gene>
<dbReference type="GO" id="GO:0016787">
    <property type="term" value="F:hydrolase activity"/>
    <property type="evidence" value="ECO:0007669"/>
    <property type="project" value="UniProtKB-KW"/>
</dbReference>
<dbReference type="SUPFAM" id="SSF48208">
    <property type="entry name" value="Six-hairpin glycosidases"/>
    <property type="match status" value="1"/>
</dbReference>
<dbReference type="EMBL" id="SMGQ01000016">
    <property type="protein sequence ID" value="TCK89150.1"/>
    <property type="molecule type" value="Genomic_DNA"/>
</dbReference>
<sequence length="414" mass="48952">MNSFLILMTLLYGSQTNVTNDKITDKAYIKSNNNTNEEKDNVRLYLDYIIDNSTPLKPYWNIERKIQSATEPNWNYIDGIMIKAILEMYYVTNERKYLDFAEYFIDFYINEDGTIKGYRKDEFNIDNINAGKVLFDLYDLTAKEKYRKAIDTLYSQLMDHPRTSRGNFWHKMIHPNQVWLDGLYMAQPFYMEYETKYNNNLNTLDIYNQILNVRKKMYDEEKKLYYHGYDESRQMHWSDHETGLSESFWGRSMGWYVMALVDVLDKMDKDTYPFEYNHIKRIFKEAIDGLLLYQHPSGMWYQVIDQGCRSGNYLETSVSSMISYAILKGVRLGLLPHSYTAYGLKAYNGVKDKYFKVYNDKLELGGICLVAWLGPGMRDGSYEYYISEPIVENDAKGVAPFFLAYTEIERLKNK</sequence>
<proteinExistence type="predicted"/>
<name>A0A4R1MCA4_9FIRM</name>
<dbReference type="PANTHER" id="PTHR33886:SF8">
    <property type="entry name" value="UNSATURATED RHAMNOGALACTURONAN HYDROLASE (EUROFUNG)"/>
    <property type="match status" value="1"/>
</dbReference>
<organism evidence="2 3">
    <name type="scientific">Natranaerovirga hydrolytica</name>
    <dbReference type="NCBI Taxonomy" id="680378"/>
    <lineage>
        <taxon>Bacteria</taxon>
        <taxon>Bacillati</taxon>
        <taxon>Bacillota</taxon>
        <taxon>Clostridia</taxon>
        <taxon>Lachnospirales</taxon>
        <taxon>Natranaerovirgaceae</taxon>
        <taxon>Natranaerovirga</taxon>
    </lineage>
</organism>
<dbReference type="InterPro" id="IPR008928">
    <property type="entry name" value="6-hairpin_glycosidase_sf"/>
</dbReference>
<dbReference type="InterPro" id="IPR052043">
    <property type="entry name" value="PolySaccharide_Degr_Enz"/>
</dbReference>